<organism evidence="1 2">
    <name type="scientific">Ancylostoma ceylanicum</name>
    <dbReference type="NCBI Taxonomy" id="53326"/>
    <lineage>
        <taxon>Eukaryota</taxon>
        <taxon>Metazoa</taxon>
        <taxon>Ecdysozoa</taxon>
        <taxon>Nematoda</taxon>
        <taxon>Chromadorea</taxon>
        <taxon>Rhabditida</taxon>
        <taxon>Rhabditina</taxon>
        <taxon>Rhabditomorpha</taxon>
        <taxon>Strongyloidea</taxon>
        <taxon>Ancylostomatidae</taxon>
        <taxon>Ancylostomatinae</taxon>
        <taxon>Ancylostoma</taxon>
    </lineage>
</organism>
<dbReference type="EMBL" id="JARK01001443">
    <property type="protein sequence ID" value="EYC01463.1"/>
    <property type="molecule type" value="Genomic_DNA"/>
</dbReference>
<comment type="caution">
    <text evidence="1">The sequence shown here is derived from an EMBL/GenBank/DDBJ whole genome shotgun (WGS) entry which is preliminary data.</text>
</comment>
<keyword evidence="2" id="KW-1185">Reference proteome</keyword>
<proteinExistence type="predicted"/>
<evidence type="ECO:0000313" key="1">
    <source>
        <dbReference type="EMBL" id="EYC01463.1"/>
    </source>
</evidence>
<sequence>MSSKRRRISKSLQWRRVTKVLQRQYRLPVLETDSIDIKLTQPSSPSHHTTRHQIRSTLVFDANRLRRL</sequence>
<name>A0A016TFS2_9BILA</name>
<dbReference type="AlphaFoldDB" id="A0A016TFS2"/>
<gene>
    <name evidence="1" type="primary">Acey_s0107.g3817</name>
    <name evidence="1" type="ORF">Y032_0107g3817</name>
</gene>
<evidence type="ECO:0000313" key="2">
    <source>
        <dbReference type="Proteomes" id="UP000024635"/>
    </source>
</evidence>
<dbReference type="Proteomes" id="UP000024635">
    <property type="component" value="Unassembled WGS sequence"/>
</dbReference>
<protein>
    <submittedName>
        <fullName evidence="1">Uncharacterized protein</fullName>
    </submittedName>
</protein>
<accession>A0A016TFS2</accession>
<reference evidence="2" key="1">
    <citation type="journal article" date="2015" name="Nat. Genet.">
        <title>The genome and transcriptome of the zoonotic hookworm Ancylostoma ceylanicum identify infection-specific gene families.</title>
        <authorList>
            <person name="Schwarz E.M."/>
            <person name="Hu Y."/>
            <person name="Antoshechkin I."/>
            <person name="Miller M.M."/>
            <person name="Sternberg P.W."/>
            <person name="Aroian R.V."/>
        </authorList>
    </citation>
    <scope>NUCLEOTIDE SEQUENCE</scope>
    <source>
        <strain evidence="2">HY135</strain>
    </source>
</reference>